<evidence type="ECO:0000259" key="2">
    <source>
        <dbReference type="Pfam" id="PF13439"/>
    </source>
</evidence>
<dbReference type="RefSeq" id="WP_169365273.1">
    <property type="nucleotide sequence ID" value="NZ_JAAVJL010000003.1"/>
</dbReference>
<dbReference type="InterPro" id="IPR028098">
    <property type="entry name" value="Glyco_trans_4-like_N"/>
</dbReference>
<accession>A0ABX1LZ97</accession>
<organism evidence="3 4">
    <name type="scientific">Pseudanabaena yagii GIHE-NHR1</name>
    <dbReference type="NCBI Taxonomy" id="2722753"/>
    <lineage>
        <taxon>Bacteria</taxon>
        <taxon>Bacillati</taxon>
        <taxon>Cyanobacteriota</taxon>
        <taxon>Cyanophyceae</taxon>
        <taxon>Pseudanabaenales</taxon>
        <taxon>Pseudanabaenaceae</taxon>
        <taxon>Pseudanabaena</taxon>
        <taxon>Pseudanabaena yagii</taxon>
    </lineage>
</organism>
<proteinExistence type="predicted"/>
<dbReference type="SUPFAM" id="SSF53756">
    <property type="entry name" value="UDP-Glycosyltransferase/glycogen phosphorylase"/>
    <property type="match status" value="1"/>
</dbReference>
<evidence type="ECO:0000313" key="3">
    <source>
        <dbReference type="EMBL" id="NMF60300.1"/>
    </source>
</evidence>
<protein>
    <submittedName>
        <fullName evidence="3">Glycosyltransferase family 4 protein</fullName>
    </submittedName>
</protein>
<dbReference type="Pfam" id="PF00534">
    <property type="entry name" value="Glycos_transf_1"/>
    <property type="match status" value="1"/>
</dbReference>
<dbReference type="Proteomes" id="UP000738376">
    <property type="component" value="Unassembled WGS sequence"/>
</dbReference>
<dbReference type="Pfam" id="PF13439">
    <property type="entry name" value="Glyco_transf_4"/>
    <property type="match status" value="1"/>
</dbReference>
<name>A0ABX1LZ97_9CYAN</name>
<evidence type="ECO:0000259" key="1">
    <source>
        <dbReference type="Pfam" id="PF00534"/>
    </source>
</evidence>
<keyword evidence="4" id="KW-1185">Reference proteome</keyword>
<feature type="domain" description="Glycosyltransferase subfamily 4-like N-terminal" evidence="2">
    <location>
        <begin position="14"/>
        <end position="183"/>
    </location>
</feature>
<dbReference type="EMBL" id="JAAVJL010000003">
    <property type="protein sequence ID" value="NMF60300.1"/>
    <property type="molecule type" value="Genomic_DNA"/>
</dbReference>
<evidence type="ECO:0000313" key="4">
    <source>
        <dbReference type="Proteomes" id="UP000738376"/>
    </source>
</evidence>
<sequence length="376" mass="42309">MRLCIVTHNIIKGDGQGRANYEIVLEAIRRGYHVTLVAINVSPKLQQNSQVKWVPISVKGFPTALLSNLVFTWQSRHWLQQHHHEFDLLQVYGCVTDYPADINAFHFVHSGWLRSPAHTWKLQKNLYGAYQWLFTALNAHWERKSYQMSKVLVAVSEGIKRELIDIGVNPNKIRVILNGVDVEEFVPEVRERSQFSLPENVTLALFAGDIRTNRKNLDTVLHGLVHVPDLHLAVVGNVTKSPYPQLASQLGLSERVHFLGYRRDIAEIMKAVDFFVFPSRYEPFGMVVSEAMATGLPVITTAISGVAEIVTPESGVVLNDSEDVIALADAMAKLASDRDLRSQMGQAARAIAEQHTWKSKAKIYVDLFEELHQGKA</sequence>
<gene>
    <name evidence="3" type="ORF">HC246_20285</name>
</gene>
<feature type="domain" description="Glycosyl transferase family 1" evidence="1">
    <location>
        <begin position="191"/>
        <end position="349"/>
    </location>
</feature>
<dbReference type="CDD" id="cd03801">
    <property type="entry name" value="GT4_PimA-like"/>
    <property type="match status" value="1"/>
</dbReference>
<dbReference type="PANTHER" id="PTHR12526">
    <property type="entry name" value="GLYCOSYLTRANSFERASE"/>
    <property type="match status" value="1"/>
</dbReference>
<comment type="caution">
    <text evidence="3">The sequence shown here is derived from an EMBL/GenBank/DDBJ whole genome shotgun (WGS) entry which is preliminary data.</text>
</comment>
<dbReference type="Gene3D" id="3.40.50.2000">
    <property type="entry name" value="Glycogen Phosphorylase B"/>
    <property type="match status" value="2"/>
</dbReference>
<reference evidence="3 4" key="1">
    <citation type="submission" date="2020-03" db="EMBL/GenBank/DDBJ databases">
        <title>Draft Genome Sequence of 2-Methylisoborneol Producing Pseudanabaena yagii Strain GIHE-NHR1 Isolated from North Han River in South Korea.</title>
        <authorList>
            <person name="Jeong J."/>
        </authorList>
    </citation>
    <scope>NUCLEOTIDE SEQUENCE [LARGE SCALE GENOMIC DNA]</scope>
    <source>
        <strain evidence="3 4">GIHE-NHR1</strain>
    </source>
</reference>
<dbReference type="InterPro" id="IPR001296">
    <property type="entry name" value="Glyco_trans_1"/>
</dbReference>